<evidence type="ECO:0000313" key="1">
    <source>
        <dbReference type="EMBL" id="CCE64897.1"/>
    </source>
</evidence>
<evidence type="ECO:0000313" key="2">
    <source>
        <dbReference type="Proteomes" id="UP000005666"/>
    </source>
</evidence>
<accession>G8BYF5</accession>
<dbReference type="EMBL" id="HE612865">
    <property type="protein sequence ID" value="CCE64897.1"/>
    <property type="molecule type" value="Genomic_DNA"/>
</dbReference>
<dbReference type="GeneID" id="11533049"/>
<organism evidence="1 2">
    <name type="scientific">Tetrapisispora phaffii (strain ATCC 24235 / CBS 4417 / NBRC 1672 / NRRL Y-8282 / UCD 70-5)</name>
    <name type="common">Yeast</name>
    <name type="synonym">Fabospora phaffii</name>
    <dbReference type="NCBI Taxonomy" id="1071381"/>
    <lineage>
        <taxon>Eukaryota</taxon>
        <taxon>Fungi</taxon>
        <taxon>Dikarya</taxon>
        <taxon>Ascomycota</taxon>
        <taxon>Saccharomycotina</taxon>
        <taxon>Saccharomycetes</taxon>
        <taxon>Saccharomycetales</taxon>
        <taxon>Saccharomycetaceae</taxon>
        <taxon>Tetrapisispora</taxon>
    </lineage>
</organism>
<dbReference type="KEGG" id="tpf:TPHA_0J00740"/>
<dbReference type="RefSeq" id="XP_003687331.1">
    <property type="nucleotide sequence ID" value="XM_003687283.1"/>
</dbReference>
<dbReference type="eggNOG" id="ENOG502R9VR">
    <property type="taxonomic scope" value="Eukaryota"/>
</dbReference>
<dbReference type="GO" id="GO:0003676">
    <property type="term" value="F:nucleic acid binding"/>
    <property type="evidence" value="ECO:0007669"/>
    <property type="project" value="InterPro"/>
</dbReference>
<keyword evidence="2" id="KW-1185">Reference proteome</keyword>
<dbReference type="Gene3D" id="3.30.420.10">
    <property type="entry name" value="Ribonuclease H-like superfamily/Ribonuclease H"/>
    <property type="match status" value="1"/>
</dbReference>
<name>G8BYF5_TETPH</name>
<dbReference type="HOGENOM" id="CLU_030376_1_0_1"/>
<dbReference type="AlphaFoldDB" id="G8BYF5"/>
<dbReference type="STRING" id="1071381.G8BYF5"/>
<dbReference type="OMA" id="WSRINAN"/>
<protein>
    <submittedName>
        <fullName evidence="1">Uncharacterized protein</fullName>
    </submittedName>
</protein>
<gene>
    <name evidence="1" type="primary">TPHA0J00740</name>
    <name evidence="1" type="ordered locus">TPHA_0J00740</name>
</gene>
<dbReference type="OrthoDB" id="3863715at2759"/>
<proteinExistence type="predicted"/>
<reference evidence="1 2" key="1">
    <citation type="journal article" date="2011" name="Proc. Natl. Acad. Sci. U.S.A.">
        <title>Evolutionary erosion of yeast sex chromosomes by mating-type switching accidents.</title>
        <authorList>
            <person name="Gordon J.L."/>
            <person name="Armisen D."/>
            <person name="Proux-Wera E."/>
            <person name="Oheigeartaigh S.S."/>
            <person name="Byrne K.P."/>
            <person name="Wolfe K.H."/>
        </authorList>
    </citation>
    <scope>NUCLEOTIDE SEQUENCE [LARGE SCALE GENOMIC DNA]</scope>
    <source>
        <strain evidence="2">ATCC 24235 / CBS 4417 / NBRC 1672 / NRRL Y-8282 / UCD 70-5</strain>
    </source>
</reference>
<dbReference type="Proteomes" id="UP000005666">
    <property type="component" value="Chromosome 10"/>
</dbReference>
<dbReference type="InterPro" id="IPR036397">
    <property type="entry name" value="RNaseH_sf"/>
</dbReference>
<sequence>MKTLKRKHDMIDDSNNDRIIKVDIPELDILYKIELGSDIDIERINHGRNDHLQLESVFSSFLTQKMYTLIREKNFNYETFEEAMKSHYTDSGKYMGTANKKFMLMEDRYQLNELGQITDKRNDYKLIVPPNQIYDLIMHCHFLNDHLGSTKIHHSLREKYSNISRALVRLSLQNCSHCNPKSTYKHIEYTRHFSCDKNFAFEKIHVEIFQPFEDVDTFANKFSHVIYIRDYFTRYVWLYPLEKISVKELANTLATHLLLSLRIPIYIESLTLDESNLLKILKRISKTTNLILGVGTTKLDEFQASGINHMKELFVQNREYCGNNWNKYVIRCQNHYNTTYNKWIYGIPLNLMAQETLADNKTYKKKRQRTILLTLSKNTILLKNGKSALYKESTENSIDLHIENRYEE</sequence>